<name>A0A1A9V6P7_GLOAU</name>
<accession>A0A1A9V6P7</accession>
<dbReference type="VEuPathDB" id="VectorBase:GAUT027674"/>
<dbReference type="AlphaFoldDB" id="A0A1A9V6P7"/>
<dbReference type="EnsemblMetazoa" id="GAUT027674-RA">
    <property type="protein sequence ID" value="GAUT027674-PA"/>
    <property type="gene ID" value="GAUT027674"/>
</dbReference>
<reference evidence="1" key="1">
    <citation type="submission" date="2020-05" db="UniProtKB">
        <authorList>
            <consortium name="EnsemblMetazoa"/>
        </authorList>
    </citation>
    <scope>IDENTIFICATION</scope>
    <source>
        <strain evidence="1">TTRI</strain>
    </source>
</reference>
<protein>
    <submittedName>
        <fullName evidence="1">Uncharacterized protein</fullName>
    </submittedName>
</protein>
<evidence type="ECO:0000313" key="1">
    <source>
        <dbReference type="EnsemblMetazoa" id="GAUT027674-PA"/>
    </source>
</evidence>
<organism evidence="1 2">
    <name type="scientific">Glossina austeni</name>
    <name type="common">Savannah tsetse fly</name>
    <dbReference type="NCBI Taxonomy" id="7395"/>
    <lineage>
        <taxon>Eukaryota</taxon>
        <taxon>Metazoa</taxon>
        <taxon>Ecdysozoa</taxon>
        <taxon>Arthropoda</taxon>
        <taxon>Hexapoda</taxon>
        <taxon>Insecta</taxon>
        <taxon>Pterygota</taxon>
        <taxon>Neoptera</taxon>
        <taxon>Endopterygota</taxon>
        <taxon>Diptera</taxon>
        <taxon>Brachycera</taxon>
        <taxon>Muscomorpha</taxon>
        <taxon>Hippoboscoidea</taxon>
        <taxon>Glossinidae</taxon>
        <taxon>Glossina</taxon>
    </lineage>
</organism>
<keyword evidence="2" id="KW-1185">Reference proteome</keyword>
<proteinExistence type="predicted"/>
<dbReference type="Proteomes" id="UP000078200">
    <property type="component" value="Unassembled WGS sequence"/>
</dbReference>
<evidence type="ECO:0000313" key="2">
    <source>
        <dbReference type="Proteomes" id="UP000078200"/>
    </source>
</evidence>
<sequence length="191" mass="21627">MTYPEMGVFGKRTFKFLKIHFFKIPHLTQSKLAQDYDVRQADVNQKLRTFKIDDNPATSLLTRVPFVNGIYCSPGDRSLAPGFTITMLCAATVDCGLLGLVPVLRLITNDEDLLLLVLLALLGFPRIFGESPIGRSVILLNFPILNSLEKKKQHSAKFQVQYRKRRAKQNIKDVLKQKLRRKGLPIAGVIF</sequence>